<name>A0ABU4UEL9_9GAMM</name>
<proteinExistence type="predicted"/>
<keyword evidence="2" id="KW-1185">Reference proteome</keyword>
<reference evidence="1 2" key="1">
    <citation type="submission" date="2023-11" db="EMBL/GenBank/DDBJ databases">
        <authorList>
            <person name="Ouyang M.-Y."/>
        </authorList>
    </citation>
    <scope>NUCLEOTIDE SEQUENCE [LARGE SCALE GENOMIC DNA]</scope>
    <source>
        <strain evidence="1 2">OY6</strain>
    </source>
</reference>
<evidence type="ECO:0000313" key="2">
    <source>
        <dbReference type="Proteomes" id="UP001284537"/>
    </source>
</evidence>
<dbReference type="Proteomes" id="UP001284537">
    <property type="component" value="Unassembled WGS sequence"/>
</dbReference>
<evidence type="ECO:0000313" key="1">
    <source>
        <dbReference type="EMBL" id="MDX8127909.1"/>
    </source>
</evidence>
<gene>
    <name evidence="1" type="ORF">QLH52_11505</name>
</gene>
<dbReference type="RefSeq" id="WP_319961633.1">
    <property type="nucleotide sequence ID" value="NZ_JAXARY010000009.1"/>
</dbReference>
<comment type="caution">
    <text evidence="1">The sequence shown here is derived from an EMBL/GenBank/DDBJ whole genome shotgun (WGS) entry which is preliminary data.</text>
</comment>
<protein>
    <recommendedName>
        <fullName evidence="3">SpoIIAA-like protein</fullName>
    </recommendedName>
</protein>
<accession>A0ABU4UEL9</accession>
<evidence type="ECO:0008006" key="3">
    <source>
        <dbReference type="Google" id="ProtNLM"/>
    </source>
</evidence>
<sequence length="142" mass="16427">MMERYRLSFCNAIKLDDDLAEFIVDEGVELNLALVDEYHAWIVAHLQRPYLLLVHKVNAYHYDFASQTAMGTLLGIKAAAFVVYTHISQLTTQVMLSMPRDADWVYRIFNNRDDALMWLGMQRESNDHDGKTLKSTSKSLIR</sequence>
<organism evidence="1 2">
    <name type="scientific">Methylomonas defluvii</name>
    <dbReference type="NCBI Taxonomy" id="3045149"/>
    <lineage>
        <taxon>Bacteria</taxon>
        <taxon>Pseudomonadati</taxon>
        <taxon>Pseudomonadota</taxon>
        <taxon>Gammaproteobacteria</taxon>
        <taxon>Methylococcales</taxon>
        <taxon>Methylococcaceae</taxon>
        <taxon>Methylomonas</taxon>
    </lineage>
</organism>
<dbReference type="EMBL" id="JAXARY010000009">
    <property type="protein sequence ID" value="MDX8127909.1"/>
    <property type="molecule type" value="Genomic_DNA"/>
</dbReference>